<evidence type="ECO:0000313" key="2">
    <source>
        <dbReference type="Proteomes" id="UP001500954"/>
    </source>
</evidence>
<keyword evidence="2" id="KW-1185">Reference proteome</keyword>
<comment type="caution">
    <text evidence="1">The sequence shown here is derived from an EMBL/GenBank/DDBJ whole genome shotgun (WGS) entry which is preliminary data.</text>
</comment>
<sequence>MAEANRGELVKVLEYFKKENNKEKIQSAEFLVANLPYNYSYDTLNLHKYDIIYRTYDSLKALKKLGEEINVNDYMNKFWDSLKTDQDPYRNIYYRPIKEDVKSVTGDFLIKNINQAYASWKDNPYSRDSVPFKDFCEYVLPYRQIQGKSIEDWRSFFILNSKNHFSDSYPIPFTKACDSFFQQYKDYRFDYWLMQGFPILRYKDFMKIKQGKCTIKSWFNTYAVNAEGIPMVADFVPAWGHREDDHQWNALLYGGKTLYFESYWEQNHSWFYNPNINNNLFEDDWSGKIRLPKVYRHTFSTHFEGPISDDRVSLENIPQLFRNVKKKDVSNEYFKAKDVTVNITKEIPKDTYYVYLCVLGVNKNWVPVHWGKLEGKKASFTKMGTDIVYQVAFYNNGTIVPCGVPFHLTADGEINEFRPGKGTRKVAIKRKYPAKNGWLKGAHLLKGALIQASNRKDFKGSIALREIDFYPELRPYDLTIKSKKRYRYYRIFSKDKITVREIDLFDENSKEQGVPLEGEHISVETDTVTWKGIDLGKPRYVSTFRFTPRNNLNHVLEGNKYELFYIDEGNFISLGIKKADSSYELKFDNVPEKALLYLKCLDGGRQQRIFEYEEGKQIWY</sequence>
<dbReference type="PANTHER" id="PTHR35532:SF5">
    <property type="entry name" value="CARBOHYDRATE-BINDING DOMAIN-CONTAINING PROTEIN"/>
    <property type="match status" value="1"/>
</dbReference>
<gene>
    <name evidence="1" type="ORF">GCM10022395_06390</name>
</gene>
<dbReference type="Proteomes" id="UP001500954">
    <property type="component" value="Unassembled WGS sequence"/>
</dbReference>
<dbReference type="Gene3D" id="2.60.120.260">
    <property type="entry name" value="Galactose-binding domain-like"/>
    <property type="match status" value="1"/>
</dbReference>
<organism evidence="1 2">
    <name type="scientific">Snuella lapsa</name>
    <dbReference type="NCBI Taxonomy" id="870481"/>
    <lineage>
        <taxon>Bacteria</taxon>
        <taxon>Pseudomonadati</taxon>
        <taxon>Bacteroidota</taxon>
        <taxon>Flavobacteriia</taxon>
        <taxon>Flavobacteriales</taxon>
        <taxon>Flavobacteriaceae</taxon>
        <taxon>Snuella</taxon>
    </lineage>
</organism>
<name>A0ABP6WZ13_9FLAO</name>
<accession>A0ABP6WZ13</accession>
<proteinExistence type="predicted"/>
<reference evidence="2" key="1">
    <citation type="journal article" date="2019" name="Int. J. Syst. Evol. Microbiol.">
        <title>The Global Catalogue of Microorganisms (GCM) 10K type strain sequencing project: providing services to taxonomists for standard genome sequencing and annotation.</title>
        <authorList>
            <consortium name="The Broad Institute Genomics Platform"/>
            <consortium name="The Broad Institute Genome Sequencing Center for Infectious Disease"/>
            <person name="Wu L."/>
            <person name="Ma J."/>
        </authorList>
    </citation>
    <scope>NUCLEOTIDE SEQUENCE [LARGE SCALE GENOMIC DNA]</scope>
    <source>
        <strain evidence="2">JCM 17111</strain>
    </source>
</reference>
<dbReference type="EMBL" id="BAABCY010000017">
    <property type="protein sequence ID" value="GAA3557832.1"/>
    <property type="molecule type" value="Genomic_DNA"/>
</dbReference>
<evidence type="ECO:0000313" key="1">
    <source>
        <dbReference type="EMBL" id="GAA3557832.1"/>
    </source>
</evidence>
<dbReference type="PANTHER" id="PTHR35532">
    <property type="entry name" value="SIMILAR TO POLYHYDROXYALKANOATE DEPOLYMERASE"/>
    <property type="match status" value="1"/>
</dbReference>
<protein>
    <submittedName>
        <fullName evidence="1">Uncharacterized protein</fullName>
    </submittedName>
</protein>